<dbReference type="SMART" id="SM00460">
    <property type="entry name" value="TGc"/>
    <property type="match status" value="1"/>
</dbReference>
<name>A0ABR5AN71_9BACL</name>
<gene>
    <name evidence="3" type="ORF">SD70_00320</name>
</gene>
<feature type="domain" description="Transglutaminase-like" evidence="2">
    <location>
        <begin position="295"/>
        <end position="358"/>
    </location>
</feature>
<dbReference type="PANTHER" id="PTHR33490">
    <property type="entry name" value="BLR5614 PROTEIN-RELATED"/>
    <property type="match status" value="1"/>
</dbReference>
<keyword evidence="3" id="KW-0378">Hydrolase</keyword>
<dbReference type="RefSeq" id="WP_041044728.1">
    <property type="nucleotide sequence ID" value="NZ_JXAK01000001.1"/>
</dbReference>
<keyword evidence="1" id="KW-0812">Transmembrane</keyword>
<feature type="transmembrane region" description="Helical" evidence="1">
    <location>
        <begin position="144"/>
        <end position="177"/>
    </location>
</feature>
<keyword evidence="1" id="KW-0472">Membrane</keyword>
<evidence type="ECO:0000313" key="3">
    <source>
        <dbReference type="EMBL" id="KIL42410.1"/>
    </source>
</evidence>
<dbReference type="EMBL" id="JXAK01000001">
    <property type="protein sequence ID" value="KIL42410.1"/>
    <property type="molecule type" value="Genomic_DNA"/>
</dbReference>
<feature type="transmembrane region" description="Helical" evidence="1">
    <location>
        <begin position="101"/>
        <end position="123"/>
    </location>
</feature>
<evidence type="ECO:0000259" key="2">
    <source>
        <dbReference type="SMART" id="SM00460"/>
    </source>
</evidence>
<organism evidence="3 4">
    <name type="scientific">Gordoniibacillus kamchatkensis</name>
    <dbReference type="NCBI Taxonomy" id="1590651"/>
    <lineage>
        <taxon>Bacteria</taxon>
        <taxon>Bacillati</taxon>
        <taxon>Bacillota</taxon>
        <taxon>Bacilli</taxon>
        <taxon>Bacillales</taxon>
        <taxon>Paenibacillaceae</taxon>
        <taxon>Gordoniibacillus</taxon>
    </lineage>
</organism>
<reference evidence="3 4" key="1">
    <citation type="submission" date="2014-12" db="EMBL/GenBank/DDBJ databases">
        <title>Draft genome sequence of Paenibacillus kamchatkensis strain B-2647.</title>
        <authorList>
            <person name="Karlyshev A.V."/>
            <person name="Kudryashova E.B."/>
        </authorList>
    </citation>
    <scope>NUCLEOTIDE SEQUENCE [LARGE SCALE GENOMIC DNA]</scope>
    <source>
        <strain evidence="3 4">VKM B-2647</strain>
    </source>
</reference>
<accession>A0ABR5AN71</accession>
<keyword evidence="3" id="KW-0645">Protease</keyword>
<dbReference type="Proteomes" id="UP000031967">
    <property type="component" value="Unassembled WGS sequence"/>
</dbReference>
<keyword evidence="1" id="KW-1133">Transmembrane helix</keyword>
<proteinExistence type="predicted"/>
<dbReference type="Gene3D" id="3.10.620.30">
    <property type="match status" value="1"/>
</dbReference>
<dbReference type="GO" id="GO:0008233">
    <property type="term" value="F:peptidase activity"/>
    <property type="evidence" value="ECO:0007669"/>
    <property type="project" value="UniProtKB-KW"/>
</dbReference>
<sequence length="379" mass="42134">MPAVWTMFNFISALLAVVIAVSVLQGIARGATGSARHLLFIVTEGAVTVASLYFAWQGAKLLSPQLQTWLAERSIQIPTEAMGFFKQLYYTFVTAFRDFPLLRFGALFLIGYVVLKHVLYLIADPLLRIALPARFHRADERRPSLSSALAGGAIGAVTGFGRALLLVAGLFIFVTLFPHTPLSGYIQGSQLYQKGAKQVIEPFTGDLIASQLPVFTRAVEREIGNIMQRKYEVIDAAVPTDVAEAAKEVTAPGKTDEEKAKLLYKWVGSRISYDWNKVRDYEERGVWHEQTPEDTFHTRKGVCIDYARLYYVMAKAAGLDAKVVTGLGYDGQGGYGPHAWNEVYLREKSAWVPLDPTWYSSGGNWFNPPKFAETHVREA</sequence>
<dbReference type="InterPro" id="IPR038765">
    <property type="entry name" value="Papain-like_cys_pep_sf"/>
</dbReference>
<dbReference type="GO" id="GO:0006508">
    <property type="term" value="P:proteolysis"/>
    <property type="evidence" value="ECO:0007669"/>
    <property type="project" value="UniProtKB-KW"/>
</dbReference>
<evidence type="ECO:0000256" key="1">
    <source>
        <dbReference type="SAM" id="Phobius"/>
    </source>
</evidence>
<dbReference type="Pfam" id="PF01841">
    <property type="entry name" value="Transglut_core"/>
    <property type="match status" value="1"/>
</dbReference>
<feature type="transmembrane region" description="Helical" evidence="1">
    <location>
        <begin position="6"/>
        <end position="26"/>
    </location>
</feature>
<dbReference type="SUPFAM" id="SSF54001">
    <property type="entry name" value="Cysteine proteinases"/>
    <property type="match status" value="1"/>
</dbReference>
<dbReference type="PANTHER" id="PTHR33490:SF3">
    <property type="entry name" value="CONSERVED INTEGRAL MEMBRANE PROTEIN"/>
    <property type="match status" value="1"/>
</dbReference>
<protein>
    <submittedName>
        <fullName evidence="3">Cysteine protease</fullName>
    </submittedName>
</protein>
<dbReference type="InterPro" id="IPR002931">
    <property type="entry name" value="Transglutaminase-like"/>
</dbReference>
<keyword evidence="4" id="KW-1185">Reference proteome</keyword>
<comment type="caution">
    <text evidence="3">The sequence shown here is derived from an EMBL/GenBank/DDBJ whole genome shotgun (WGS) entry which is preliminary data.</text>
</comment>
<evidence type="ECO:0000313" key="4">
    <source>
        <dbReference type="Proteomes" id="UP000031967"/>
    </source>
</evidence>
<feature type="transmembrane region" description="Helical" evidence="1">
    <location>
        <begin position="38"/>
        <end position="56"/>
    </location>
</feature>